<proteinExistence type="predicted"/>
<dbReference type="InterPro" id="IPR013087">
    <property type="entry name" value="Znf_C2H2_type"/>
</dbReference>
<evidence type="ECO:0000256" key="6">
    <source>
        <dbReference type="ARBA" id="ARBA00023242"/>
    </source>
</evidence>
<keyword evidence="3" id="KW-0677">Repeat</keyword>
<dbReference type="PROSITE" id="PS50157">
    <property type="entry name" value="ZINC_FINGER_C2H2_2"/>
    <property type="match status" value="1"/>
</dbReference>
<dbReference type="InterPro" id="IPR036236">
    <property type="entry name" value="Znf_C2H2_sf"/>
</dbReference>
<name>A0A9J6FLU1_HAELO</name>
<dbReference type="PANTHER" id="PTHR16515">
    <property type="entry name" value="PR DOMAIN ZINC FINGER PROTEIN"/>
    <property type="match status" value="1"/>
</dbReference>
<dbReference type="PANTHER" id="PTHR16515:SF49">
    <property type="entry name" value="GASTRULA ZINC FINGER PROTEIN XLCGF49.1-LIKE-RELATED"/>
    <property type="match status" value="1"/>
</dbReference>
<evidence type="ECO:0000256" key="2">
    <source>
        <dbReference type="ARBA" id="ARBA00022723"/>
    </source>
</evidence>
<dbReference type="Pfam" id="PF00096">
    <property type="entry name" value="zf-C2H2"/>
    <property type="match status" value="1"/>
</dbReference>
<dbReference type="PROSITE" id="PS00028">
    <property type="entry name" value="ZINC_FINGER_C2H2_1"/>
    <property type="match status" value="1"/>
</dbReference>
<keyword evidence="6" id="KW-0539">Nucleus</keyword>
<evidence type="ECO:0000256" key="5">
    <source>
        <dbReference type="ARBA" id="ARBA00022833"/>
    </source>
</evidence>
<evidence type="ECO:0000256" key="7">
    <source>
        <dbReference type="PROSITE-ProRule" id="PRU00042"/>
    </source>
</evidence>
<keyword evidence="5" id="KW-0862">Zinc</keyword>
<dbReference type="GO" id="GO:0008270">
    <property type="term" value="F:zinc ion binding"/>
    <property type="evidence" value="ECO:0007669"/>
    <property type="project" value="UniProtKB-KW"/>
</dbReference>
<dbReference type="Proteomes" id="UP000821853">
    <property type="component" value="Chromosome 10"/>
</dbReference>
<keyword evidence="10" id="KW-1185">Reference proteome</keyword>
<dbReference type="SUPFAM" id="SSF57667">
    <property type="entry name" value="beta-beta-alpha zinc fingers"/>
    <property type="match status" value="1"/>
</dbReference>
<dbReference type="OrthoDB" id="6478496at2759"/>
<comment type="caution">
    <text evidence="9">The sequence shown here is derived from an EMBL/GenBank/DDBJ whole genome shotgun (WGS) entry which is preliminary data.</text>
</comment>
<sequence>MHSGQKSYKCDLCLAKPFDSKANWLLHMHVTRGKDPFECNVCARTFMDKHNPIRHVRMHLDDKLFKCKHCNASFVQNYQLVIPTHLQRVPTDVSVKVSSTTALIGP</sequence>
<gene>
    <name evidence="9" type="ORF">HPB48_019755</name>
</gene>
<dbReference type="VEuPathDB" id="VectorBase:HLOH_047653"/>
<evidence type="ECO:0000256" key="1">
    <source>
        <dbReference type="ARBA" id="ARBA00004123"/>
    </source>
</evidence>
<accession>A0A9J6FLU1</accession>
<dbReference type="GO" id="GO:0005634">
    <property type="term" value="C:nucleus"/>
    <property type="evidence" value="ECO:0007669"/>
    <property type="project" value="UniProtKB-SubCell"/>
</dbReference>
<dbReference type="AlphaFoldDB" id="A0A9J6FLU1"/>
<dbReference type="InterPro" id="IPR050331">
    <property type="entry name" value="Zinc_finger"/>
</dbReference>
<evidence type="ECO:0000313" key="10">
    <source>
        <dbReference type="Proteomes" id="UP000821853"/>
    </source>
</evidence>
<evidence type="ECO:0000256" key="4">
    <source>
        <dbReference type="ARBA" id="ARBA00022771"/>
    </source>
</evidence>
<evidence type="ECO:0000256" key="3">
    <source>
        <dbReference type="ARBA" id="ARBA00022737"/>
    </source>
</evidence>
<evidence type="ECO:0000313" key="9">
    <source>
        <dbReference type="EMBL" id="KAH9363795.1"/>
    </source>
</evidence>
<protein>
    <recommendedName>
        <fullName evidence="8">C2H2-type domain-containing protein</fullName>
    </recommendedName>
</protein>
<dbReference type="GO" id="GO:0010468">
    <property type="term" value="P:regulation of gene expression"/>
    <property type="evidence" value="ECO:0007669"/>
    <property type="project" value="TreeGrafter"/>
</dbReference>
<organism evidence="9 10">
    <name type="scientific">Haemaphysalis longicornis</name>
    <name type="common">Bush tick</name>
    <dbReference type="NCBI Taxonomy" id="44386"/>
    <lineage>
        <taxon>Eukaryota</taxon>
        <taxon>Metazoa</taxon>
        <taxon>Ecdysozoa</taxon>
        <taxon>Arthropoda</taxon>
        <taxon>Chelicerata</taxon>
        <taxon>Arachnida</taxon>
        <taxon>Acari</taxon>
        <taxon>Parasitiformes</taxon>
        <taxon>Ixodida</taxon>
        <taxon>Ixodoidea</taxon>
        <taxon>Ixodidae</taxon>
        <taxon>Haemaphysalinae</taxon>
        <taxon>Haemaphysalis</taxon>
    </lineage>
</organism>
<feature type="domain" description="C2H2-type" evidence="8">
    <location>
        <begin position="37"/>
        <end position="64"/>
    </location>
</feature>
<reference evidence="9 10" key="1">
    <citation type="journal article" date="2020" name="Cell">
        <title>Large-Scale Comparative Analyses of Tick Genomes Elucidate Their Genetic Diversity and Vector Capacities.</title>
        <authorList>
            <consortium name="Tick Genome and Microbiome Consortium (TIGMIC)"/>
            <person name="Jia N."/>
            <person name="Wang J."/>
            <person name="Shi W."/>
            <person name="Du L."/>
            <person name="Sun Y."/>
            <person name="Zhan W."/>
            <person name="Jiang J.F."/>
            <person name="Wang Q."/>
            <person name="Zhang B."/>
            <person name="Ji P."/>
            <person name="Bell-Sakyi L."/>
            <person name="Cui X.M."/>
            <person name="Yuan T.T."/>
            <person name="Jiang B.G."/>
            <person name="Yang W.F."/>
            <person name="Lam T.T."/>
            <person name="Chang Q.C."/>
            <person name="Ding S.J."/>
            <person name="Wang X.J."/>
            <person name="Zhu J.G."/>
            <person name="Ruan X.D."/>
            <person name="Zhao L."/>
            <person name="Wei J.T."/>
            <person name="Ye R.Z."/>
            <person name="Que T.C."/>
            <person name="Du C.H."/>
            <person name="Zhou Y.H."/>
            <person name="Cheng J.X."/>
            <person name="Dai P.F."/>
            <person name="Guo W.B."/>
            <person name="Han X.H."/>
            <person name="Huang E.J."/>
            <person name="Li L.F."/>
            <person name="Wei W."/>
            <person name="Gao Y.C."/>
            <person name="Liu J.Z."/>
            <person name="Shao H.Z."/>
            <person name="Wang X."/>
            <person name="Wang C.C."/>
            <person name="Yang T.C."/>
            <person name="Huo Q.B."/>
            <person name="Li W."/>
            <person name="Chen H.Y."/>
            <person name="Chen S.E."/>
            <person name="Zhou L.G."/>
            <person name="Ni X.B."/>
            <person name="Tian J.H."/>
            <person name="Sheng Y."/>
            <person name="Liu T."/>
            <person name="Pan Y.S."/>
            <person name="Xia L.Y."/>
            <person name="Li J."/>
            <person name="Zhao F."/>
            <person name="Cao W.C."/>
        </authorList>
    </citation>
    <scope>NUCLEOTIDE SEQUENCE [LARGE SCALE GENOMIC DNA]</scope>
    <source>
        <strain evidence="9">HaeL-2018</strain>
    </source>
</reference>
<keyword evidence="2" id="KW-0479">Metal-binding</keyword>
<dbReference type="EMBL" id="JABSTR010000002">
    <property type="protein sequence ID" value="KAH9363795.1"/>
    <property type="molecule type" value="Genomic_DNA"/>
</dbReference>
<comment type="subcellular location">
    <subcellularLocation>
        <location evidence="1">Nucleus</location>
    </subcellularLocation>
</comment>
<keyword evidence="4 7" id="KW-0863">Zinc-finger</keyword>
<dbReference type="Gene3D" id="3.30.160.60">
    <property type="entry name" value="Classic Zinc Finger"/>
    <property type="match status" value="1"/>
</dbReference>
<evidence type="ECO:0000259" key="8">
    <source>
        <dbReference type="PROSITE" id="PS50157"/>
    </source>
</evidence>